<comment type="caution">
    <text evidence="3">The sequence shown here is derived from an EMBL/GenBank/DDBJ whole genome shotgun (WGS) entry which is preliminary data.</text>
</comment>
<dbReference type="AlphaFoldDB" id="A0A3M2LTL1"/>
<feature type="chain" id="PRO_5018055244" evidence="2">
    <location>
        <begin position="31"/>
        <end position="70"/>
    </location>
</feature>
<dbReference type="Proteomes" id="UP000282674">
    <property type="component" value="Unassembled WGS sequence"/>
</dbReference>
<dbReference type="EMBL" id="RFFG01000057">
    <property type="protein sequence ID" value="RMI40200.1"/>
    <property type="molecule type" value="Genomic_DNA"/>
</dbReference>
<feature type="signal peptide" evidence="2">
    <location>
        <begin position="1"/>
        <end position="30"/>
    </location>
</feature>
<feature type="compositionally biased region" description="Low complexity" evidence="1">
    <location>
        <begin position="40"/>
        <end position="56"/>
    </location>
</feature>
<accession>A0A3M2LTL1</accession>
<evidence type="ECO:0000313" key="4">
    <source>
        <dbReference type="Proteomes" id="UP000282674"/>
    </source>
</evidence>
<sequence>MTTTRTRRLGLAAVALTAGLPILVAPPAHADTTPRFASTSVPRPRSPAATRPSRPSGWTRPPRRAAWPSR</sequence>
<dbReference type="RefSeq" id="WP_122197306.1">
    <property type="nucleotide sequence ID" value="NZ_JBHSKC010000001.1"/>
</dbReference>
<organism evidence="3 4">
    <name type="scientific">Actinomadura harenae</name>
    <dbReference type="NCBI Taxonomy" id="2483351"/>
    <lineage>
        <taxon>Bacteria</taxon>
        <taxon>Bacillati</taxon>
        <taxon>Actinomycetota</taxon>
        <taxon>Actinomycetes</taxon>
        <taxon>Streptosporangiales</taxon>
        <taxon>Thermomonosporaceae</taxon>
        <taxon>Actinomadura</taxon>
    </lineage>
</organism>
<name>A0A3M2LTL1_9ACTN</name>
<proteinExistence type="predicted"/>
<evidence type="ECO:0000256" key="1">
    <source>
        <dbReference type="SAM" id="MobiDB-lite"/>
    </source>
</evidence>
<keyword evidence="2" id="KW-0732">Signal</keyword>
<gene>
    <name evidence="3" type="ORF">EBO15_27260</name>
</gene>
<reference evidence="3 4" key="1">
    <citation type="submission" date="2018-10" db="EMBL/GenBank/DDBJ databases">
        <title>Isolation from soil.</title>
        <authorList>
            <person name="Hu J."/>
        </authorList>
    </citation>
    <scope>NUCLEOTIDE SEQUENCE [LARGE SCALE GENOMIC DNA]</scope>
    <source>
        <strain evidence="3 4">NEAU-Ht49</strain>
    </source>
</reference>
<feature type="region of interest" description="Disordered" evidence="1">
    <location>
        <begin position="26"/>
        <end position="70"/>
    </location>
</feature>
<evidence type="ECO:0000256" key="2">
    <source>
        <dbReference type="SAM" id="SignalP"/>
    </source>
</evidence>
<protein>
    <submittedName>
        <fullName evidence="3">Uncharacterized protein</fullName>
    </submittedName>
</protein>
<keyword evidence="4" id="KW-1185">Reference proteome</keyword>
<evidence type="ECO:0000313" key="3">
    <source>
        <dbReference type="EMBL" id="RMI40200.1"/>
    </source>
</evidence>